<evidence type="ECO:0000313" key="2">
    <source>
        <dbReference type="Proteomes" id="UP000814128"/>
    </source>
</evidence>
<keyword evidence="1" id="KW-0378">Hydrolase</keyword>
<keyword evidence="2" id="KW-1185">Reference proteome</keyword>
<reference evidence="1" key="1">
    <citation type="submission" date="2021-02" db="EMBL/GenBank/DDBJ databases">
        <authorList>
            <consortium name="DOE Joint Genome Institute"/>
            <person name="Ahrendt S."/>
            <person name="Looney B.P."/>
            <person name="Miyauchi S."/>
            <person name="Morin E."/>
            <person name="Drula E."/>
            <person name="Courty P.E."/>
            <person name="Chicoki N."/>
            <person name="Fauchery L."/>
            <person name="Kohler A."/>
            <person name="Kuo A."/>
            <person name="Labutti K."/>
            <person name="Pangilinan J."/>
            <person name="Lipzen A."/>
            <person name="Riley R."/>
            <person name="Andreopoulos W."/>
            <person name="He G."/>
            <person name="Johnson J."/>
            <person name="Barry K.W."/>
            <person name="Grigoriev I.V."/>
            <person name="Nagy L."/>
            <person name="Hibbett D."/>
            <person name="Henrissat B."/>
            <person name="Matheny P.B."/>
            <person name="Labbe J."/>
            <person name="Martin F."/>
        </authorList>
    </citation>
    <scope>NUCLEOTIDE SEQUENCE</scope>
    <source>
        <strain evidence="1">EC-137</strain>
    </source>
</reference>
<dbReference type="Proteomes" id="UP000814128">
    <property type="component" value="Unassembled WGS sequence"/>
</dbReference>
<gene>
    <name evidence="1" type="ORF">K488DRAFT_48346</name>
</gene>
<dbReference type="EMBL" id="MU273527">
    <property type="protein sequence ID" value="KAI0033132.1"/>
    <property type="molecule type" value="Genomic_DNA"/>
</dbReference>
<reference evidence="1" key="2">
    <citation type="journal article" date="2022" name="New Phytol.">
        <title>Evolutionary transition to the ectomycorrhizal habit in the genomes of a hyperdiverse lineage of mushroom-forming fungi.</title>
        <authorList>
            <person name="Looney B."/>
            <person name="Miyauchi S."/>
            <person name="Morin E."/>
            <person name="Drula E."/>
            <person name="Courty P.E."/>
            <person name="Kohler A."/>
            <person name="Kuo A."/>
            <person name="LaButti K."/>
            <person name="Pangilinan J."/>
            <person name="Lipzen A."/>
            <person name="Riley R."/>
            <person name="Andreopoulos W."/>
            <person name="He G."/>
            <person name="Johnson J."/>
            <person name="Nolan M."/>
            <person name="Tritt A."/>
            <person name="Barry K.W."/>
            <person name="Grigoriev I.V."/>
            <person name="Nagy L.G."/>
            <person name="Hibbett D."/>
            <person name="Henrissat B."/>
            <person name="Matheny P.B."/>
            <person name="Labbe J."/>
            <person name="Martin F.M."/>
        </authorList>
    </citation>
    <scope>NUCLEOTIDE SEQUENCE</scope>
    <source>
        <strain evidence="1">EC-137</strain>
    </source>
</reference>
<evidence type="ECO:0000313" key="1">
    <source>
        <dbReference type="EMBL" id="KAI0033132.1"/>
    </source>
</evidence>
<comment type="caution">
    <text evidence="1">The sequence shown here is derived from an EMBL/GenBank/DDBJ whole genome shotgun (WGS) entry which is preliminary data.</text>
</comment>
<organism evidence="1 2">
    <name type="scientific">Vararia minispora EC-137</name>
    <dbReference type="NCBI Taxonomy" id="1314806"/>
    <lineage>
        <taxon>Eukaryota</taxon>
        <taxon>Fungi</taxon>
        <taxon>Dikarya</taxon>
        <taxon>Basidiomycota</taxon>
        <taxon>Agaricomycotina</taxon>
        <taxon>Agaricomycetes</taxon>
        <taxon>Russulales</taxon>
        <taxon>Lachnocladiaceae</taxon>
        <taxon>Vararia</taxon>
    </lineage>
</organism>
<sequence>MARGPTLGLSGDGPNGLFARDYSSLVARAEDASSLLDNGRTTEVQWDEYSLLLRGQRIFLWSGEFHTYRLPVPDLWLDVLQKAKAAGLNAVSVYTHWGQINPSPGVIDFDGFRALAPLYEAARKAGIFIVLRPGPYINAETTAGGIAHWVTSQVAGNLRTNATDYFKSWQDYIHGIIDETSSFQITADGPVIAVQIDNEYSQNSRTAPYFQALEDVYHNSSIVVPLTYNDPGEGKNFVNGTGAVDIYGFDSYPQLFDCSNPDKWNPVPTNWHDYHEGTNPSQPLYFPEFQGGAFDAWGPTAPGYPNCRVLTGADFVSVFYKALWAANVKLASFYMFYGGTSWGAIPFPGVYTSYDYGAHLTESRDVTAKYSELKLQGLFLRSSPDFYKTNWIGNSSTGVVKVSNPGALVVKLQNPDTNATFYIARHADSTSTGSTIFNITVPTSAGTLTIPQTVSGIALDGRESKTIVTDYTYGSSGTLLYSTAQILFAGTIGTRDVLFLYGTSGQSHEFAVNSTPISFPTGVKGGPVTVVDVDDSLILFSDVPTASSFFNPVLASGGPLGNYWGLGTNSSVLVGGPRFVRNASLSPDGATLALQGDLNVSAPLVVIGPTTLSAVTWNGVSVDGDTAAASNISAVGGIFVGQLTLDSTDDIQVPELTGWKFANSLPEAAADFDDSNFTLADHTKTNIVPGPAFGDGRVLYGCDYGFCENIVLWRGHFNATGGETSVNLSINGGQAFAASVFLNSVFLGTAFGNSTNDRNAIVEVDQVYNFPAGAVTAGADNVITIVQDNMGLDEASSVVSEKSSRGVRGFKLNPSGHFSEWRVQGKLGGYTDFPDRVRGVMNDGGLFGEREGWHLPGFDTSSWVSRDLSEGLPNKTAGVGFFVTTFDLALPSGFDILLSFNFDGNSAATDVPYRAYLFVNGWMMGKRVANLGPQTKFPVHQGILEYNGTNTVAVALWAMEPVKIAPTLNLTIDTILQGGPGAVSTNNPTWIELRG</sequence>
<name>A0ACB8QN83_9AGAM</name>
<accession>A0ACB8QN83</accession>
<proteinExistence type="predicted"/>
<protein>
    <submittedName>
        <fullName evidence="1">Glycoside hydrolase family 35 protein</fullName>
    </submittedName>
</protein>